<dbReference type="AlphaFoldDB" id="A0A058ZKQ4"/>
<evidence type="ECO:0000256" key="1">
    <source>
        <dbReference type="SAM" id="Phobius"/>
    </source>
</evidence>
<accession>A0A058ZKQ4</accession>
<evidence type="ECO:0000313" key="3">
    <source>
        <dbReference type="Proteomes" id="UP000024836"/>
    </source>
</evidence>
<dbReference type="RefSeq" id="WP_035252000.1">
    <property type="nucleotide sequence ID" value="NZ_AQQY01000008.1"/>
</dbReference>
<dbReference type="OrthoDB" id="7632202at2"/>
<dbReference type="STRING" id="1461693.ATO10_12319"/>
<reference evidence="2 3" key="1">
    <citation type="submission" date="2013-04" db="EMBL/GenBank/DDBJ databases">
        <title>Shimia sp. 22II-S11-Z10 Genome Sequencing.</title>
        <authorList>
            <person name="Lai Q."/>
            <person name="Li G."/>
            <person name="Shao Z."/>
        </authorList>
    </citation>
    <scope>NUCLEOTIDE SEQUENCE [LARGE SCALE GENOMIC DNA]</scope>
    <source>
        <strain evidence="3">22II-S11-Z10</strain>
    </source>
</reference>
<sequence length="93" mass="10438">MLGAIRLGVFGLVALTILYFLISLYSRSVRREKLENEAAEQIAQGTLDAAARDAYIEDGMQDYENSLRRKLILGVFVVPVVVVIILIYVTNFM</sequence>
<feature type="transmembrane region" description="Helical" evidence="1">
    <location>
        <begin position="6"/>
        <end position="25"/>
    </location>
</feature>
<dbReference type="Proteomes" id="UP000024836">
    <property type="component" value="Unassembled WGS sequence"/>
</dbReference>
<comment type="caution">
    <text evidence="2">The sequence shown here is derived from an EMBL/GenBank/DDBJ whole genome shotgun (WGS) entry which is preliminary data.</text>
</comment>
<keyword evidence="3" id="KW-1185">Reference proteome</keyword>
<evidence type="ECO:0000313" key="2">
    <source>
        <dbReference type="EMBL" id="KCV81391.1"/>
    </source>
</evidence>
<name>A0A058ZKQ4_9RHOB</name>
<proteinExistence type="predicted"/>
<feature type="transmembrane region" description="Helical" evidence="1">
    <location>
        <begin position="71"/>
        <end position="90"/>
    </location>
</feature>
<dbReference type="EMBL" id="AQQY01000008">
    <property type="protein sequence ID" value="KCV81391.1"/>
    <property type="molecule type" value="Genomic_DNA"/>
</dbReference>
<keyword evidence="1" id="KW-1133">Transmembrane helix</keyword>
<dbReference type="eggNOG" id="ENOG5032YBV">
    <property type="taxonomic scope" value="Bacteria"/>
</dbReference>
<keyword evidence="1" id="KW-0812">Transmembrane</keyword>
<keyword evidence="1" id="KW-0472">Membrane</keyword>
<gene>
    <name evidence="2" type="ORF">ATO10_12319</name>
</gene>
<organism evidence="2 3">
    <name type="scientific">Actibacterium atlanticum</name>
    <dbReference type="NCBI Taxonomy" id="1461693"/>
    <lineage>
        <taxon>Bacteria</taxon>
        <taxon>Pseudomonadati</taxon>
        <taxon>Pseudomonadota</taxon>
        <taxon>Alphaproteobacteria</taxon>
        <taxon>Rhodobacterales</taxon>
        <taxon>Roseobacteraceae</taxon>
        <taxon>Actibacterium</taxon>
    </lineage>
</organism>
<dbReference type="PATRIC" id="fig|1461693.3.peg.2497"/>
<protein>
    <submittedName>
        <fullName evidence="2">Uncharacterized protein</fullName>
    </submittedName>
</protein>